<dbReference type="EMBL" id="CAJOBF010014062">
    <property type="protein sequence ID" value="CAF4335836.1"/>
    <property type="molecule type" value="Genomic_DNA"/>
</dbReference>
<proteinExistence type="predicted"/>
<name>A0A820K896_9BILA</name>
<accession>A0A820K896</accession>
<dbReference type="Proteomes" id="UP000663842">
    <property type="component" value="Unassembled WGS sequence"/>
</dbReference>
<feature type="non-terminal residue" evidence="1">
    <location>
        <position position="32"/>
    </location>
</feature>
<dbReference type="AlphaFoldDB" id="A0A820K896"/>
<evidence type="ECO:0000313" key="2">
    <source>
        <dbReference type="Proteomes" id="UP000663842"/>
    </source>
</evidence>
<comment type="caution">
    <text evidence="1">The sequence shown here is derived from an EMBL/GenBank/DDBJ whole genome shotgun (WGS) entry which is preliminary data.</text>
</comment>
<sequence length="32" mass="3567">MQANAATIINSRGNQAYILATSTIYDYLEFGR</sequence>
<protein>
    <submittedName>
        <fullName evidence="1">Uncharacterized protein</fullName>
    </submittedName>
</protein>
<reference evidence="1" key="1">
    <citation type="submission" date="2021-02" db="EMBL/GenBank/DDBJ databases">
        <authorList>
            <person name="Nowell W R."/>
        </authorList>
    </citation>
    <scope>NUCLEOTIDE SEQUENCE</scope>
</reference>
<organism evidence="1 2">
    <name type="scientific">Rotaria magnacalcarata</name>
    <dbReference type="NCBI Taxonomy" id="392030"/>
    <lineage>
        <taxon>Eukaryota</taxon>
        <taxon>Metazoa</taxon>
        <taxon>Spiralia</taxon>
        <taxon>Gnathifera</taxon>
        <taxon>Rotifera</taxon>
        <taxon>Eurotatoria</taxon>
        <taxon>Bdelloidea</taxon>
        <taxon>Philodinida</taxon>
        <taxon>Philodinidae</taxon>
        <taxon>Rotaria</taxon>
    </lineage>
</organism>
<evidence type="ECO:0000313" key="1">
    <source>
        <dbReference type="EMBL" id="CAF4335836.1"/>
    </source>
</evidence>
<gene>
    <name evidence="1" type="ORF">UXM345_LOCUS35248</name>
</gene>